<keyword evidence="2" id="KW-1133">Transmembrane helix</keyword>
<organism evidence="3 4">
    <name type="scientific">Thermostaphylospora chromogena</name>
    <dbReference type="NCBI Taxonomy" id="35622"/>
    <lineage>
        <taxon>Bacteria</taxon>
        <taxon>Bacillati</taxon>
        <taxon>Actinomycetota</taxon>
        <taxon>Actinomycetes</taxon>
        <taxon>Streptosporangiales</taxon>
        <taxon>Thermomonosporaceae</taxon>
        <taxon>Thermostaphylospora</taxon>
    </lineage>
</organism>
<reference evidence="3 4" key="1">
    <citation type="submission" date="2016-10" db="EMBL/GenBank/DDBJ databases">
        <authorList>
            <person name="de Groot N.N."/>
        </authorList>
    </citation>
    <scope>NUCLEOTIDE SEQUENCE [LARGE SCALE GENOMIC DNA]</scope>
    <source>
        <strain evidence="3 4">DSM 43794</strain>
    </source>
</reference>
<dbReference type="EMBL" id="FNKK01000002">
    <property type="protein sequence ID" value="SDQ65049.1"/>
    <property type="molecule type" value="Genomic_DNA"/>
</dbReference>
<accession>A0A1H1CLW0</accession>
<dbReference type="STRING" id="35622.SAMN04489764_1537"/>
<dbReference type="Proteomes" id="UP000217103">
    <property type="component" value="Unassembled WGS sequence"/>
</dbReference>
<evidence type="ECO:0000256" key="2">
    <source>
        <dbReference type="SAM" id="Phobius"/>
    </source>
</evidence>
<keyword evidence="4" id="KW-1185">Reference proteome</keyword>
<sequence>MSAESQLDLQAQERNAQRPELRRRAAVAQRVGWVLLALVLAMALAGLLGPGPLSWSAHSSADGRVTLEYDRFVRNTGSTMVQITARSAPGDPGRARVWISPDYLSSMQIQQVVPDPDSWTSTTGGVVLAFPMDEAESQVNVQVQLYPQRIGLIRGAVGDAAGEPIEFWQFVYP</sequence>
<feature type="region of interest" description="Disordered" evidence="1">
    <location>
        <begin position="1"/>
        <end position="21"/>
    </location>
</feature>
<proteinExistence type="predicted"/>
<feature type="transmembrane region" description="Helical" evidence="2">
    <location>
        <begin position="31"/>
        <end position="49"/>
    </location>
</feature>
<name>A0A1H1CLW0_9ACTN</name>
<keyword evidence="2" id="KW-0812">Transmembrane</keyword>
<gene>
    <name evidence="3" type="ORF">SAMN04489764_1537</name>
</gene>
<feature type="compositionally biased region" description="Polar residues" evidence="1">
    <location>
        <begin position="1"/>
        <end position="14"/>
    </location>
</feature>
<evidence type="ECO:0000256" key="1">
    <source>
        <dbReference type="SAM" id="MobiDB-lite"/>
    </source>
</evidence>
<evidence type="ECO:0000313" key="3">
    <source>
        <dbReference type="EMBL" id="SDQ65049.1"/>
    </source>
</evidence>
<dbReference type="RefSeq" id="WP_093258404.1">
    <property type="nucleotide sequence ID" value="NZ_FNKK01000002.1"/>
</dbReference>
<evidence type="ECO:0000313" key="4">
    <source>
        <dbReference type="Proteomes" id="UP000217103"/>
    </source>
</evidence>
<keyword evidence="2" id="KW-0472">Membrane</keyword>
<dbReference type="OrthoDB" id="3556037at2"/>
<protein>
    <submittedName>
        <fullName evidence="3">Uncharacterized protein</fullName>
    </submittedName>
</protein>
<dbReference type="AlphaFoldDB" id="A0A1H1CLW0"/>